<comment type="caution">
    <text evidence="1">The sequence shown here is derived from an EMBL/GenBank/DDBJ whole genome shotgun (WGS) entry which is preliminary data.</text>
</comment>
<dbReference type="EMBL" id="BMAO01038448">
    <property type="protein sequence ID" value="GFR25078.1"/>
    <property type="molecule type" value="Genomic_DNA"/>
</dbReference>
<dbReference type="OrthoDB" id="8381266at2759"/>
<proteinExistence type="predicted"/>
<accession>A0A8X6HK70</accession>
<protein>
    <submittedName>
        <fullName evidence="1">Uncharacterized protein</fullName>
    </submittedName>
</protein>
<dbReference type="AlphaFoldDB" id="A0A8X6HK70"/>
<reference evidence="1" key="1">
    <citation type="submission" date="2020-07" db="EMBL/GenBank/DDBJ databases">
        <title>Multicomponent nature underlies the extraordinary mechanical properties of spider dragline silk.</title>
        <authorList>
            <person name="Kono N."/>
            <person name="Nakamura H."/>
            <person name="Mori M."/>
            <person name="Yoshida Y."/>
            <person name="Ohtoshi R."/>
            <person name="Malay A.D."/>
            <person name="Moran D.A.P."/>
            <person name="Tomita M."/>
            <person name="Numata K."/>
            <person name="Arakawa K."/>
        </authorList>
    </citation>
    <scope>NUCLEOTIDE SEQUENCE</scope>
</reference>
<name>A0A8X6HK70_TRICU</name>
<dbReference type="Proteomes" id="UP000887116">
    <property type="component" value="Unassembled WGS sequence"/>
</dbReference>
<sequence>MVEHYSQGLPQIHCDIPSQFSLGNVYFDVSVMLNTGYFIAHDTHQLTDFTALAALLPAITEPFVVLHIHYAGRTSTRLIYVCNPFTYLQGKKQLP</sequence>
<gene>
    <name evidence="1" type="primary">NCL1_49604</name>
    <name evidence="1" type="ORF">TNCT_647861</name>
</gene>
<evidence type="ECO:0000313" key="2">
    <source>
        <dbReference type="Proteomes" id="UP000887116"/>
    </source>
</evidence>
<keyword evidence="2" id="KW-1185">Reference proteome</keyword>
<evidence type="ECO:0000313" key="1">
    <source>
        <dbReference type="EMBL" id="GFR25078.1"/>
    </source>
</evidence>
<organism evidence="1 2">
    <name type="scientific">Trichonephila clavata</name>
    <name type="common">Joro spider</name>
    <name type="synonym">Nephila clavata</name>
    <dbReference type="NCBI Taxonomy" id="2740835"/>
    <lineage>
        <taxon>Eukaryota</taxon>
        <taxon>Metazoa</taxon>
        <taxon>Ecdysozoa</taxon>
        <taxon>Arthropoda</taxon>
        <taxon>Chelicerata</taxon>
        <taxon>Arachnida</taxon>
        <taxon>Araneae</taxon>
        <taxon>Araneomorphae</taxon>
        <taxon>Entelegynae</taxon>
        <taxon>Araneoidea</taxon>
        <taxon>Nephilidae</taxon>
        <taxon>Trichonephila</taxon>
    </lineage>
</organism>